<organism evidence="5 6">
    <name type="scientific">Halobacillus alkaliphilus</name>
    <dbReference type="NCBI Taxonomy" id="396056"/>
    <lineage>
        <taxon>Bacteria</taxon>
        <taxon>Bacillati</taxon>
        <taxon>Bacillota</taxon>
        <taxon>Bacilli</taxon>
        <taxon>Bacillales</taxon>
        <taxon>Bacillaceae</taxon>
        <taxon>Halobacillus</taxon>
    </lineage>
</organism>
<dbReference type="InterPro" id="IPR005320">
    <property type="entry name" value="Peptidase_S51"/>
</dbReference>
<dbReference type="Pfam" id="PF03575">
    <property type="entry name" value="Peptidase_S51"/>
    <property type="match status" value="1"/>
</dbReference>
<evidence type="ECO:0000256" key="2">
    <source>
        <dbReference type="ARBA" id="ARBA00022670"/>
    </source>
</evidence>
<evidence type="ECO:0000256" key="1">
    <source>
        <dbReference type="ARBA" id="ARBA00006534"/>
    </source>
</evidence>
<dbReference type="Gene3D" id="3.40.50.880">
    <property type="match status" value="1"/>
</dbReference>
<dbReference type="SUPFAM" id="SSF52317">
    <property type="entry name" value="Class I glutamine amidotransferase-like"/>
    <property type="match status" value="1"/>
</dbReference>
<evidence type="ECO:0000313" key="5">
    <source>
        <dbReference type="EMBL" id="SFG19059.1"/>
    </source>
</evidence>
<evidence type="ECO:0000256" key="4">
    <source>
        <dbReference type="ARBA" id="ARBA00022825"/>
    </source>
</evidence>
<dbReference type="InterPro" id="IPR029062">
    <property type="entry name" value="Class_I_gatase-like"/>
</dbReference>
<dbReference type="RefSeq" id="WP_089752725.1">
    <property type="nucleotide sequence ID" value="NZ_FOOG01000027.1"/>
</dbReference>
<keyword evidence="6" id="KW-1185">Reference proteome</keyword>
<accession>A0A1I2PVB7</accession>
<dbReference type="CDD" id="cd03146">
    <property type="entry name" value="GAT1_Peptidase_E"/>
    <property type="match status" value="1"/>
</dbReference>
<reference evidence="6" key="1">
    <citation type="submission" date="2016-10" db="EMBL/GenBank/DDBJ databases">
        <authorList>
            <person name="Varghese N."/>
            <person name="Submissions S."/>
        </authorList>
    </citation>
    <scope>NUCLEOTIDE SEQUENCE [LARGE SCALE GENOMIC DNA]</scope>
    <source>
        <strain evidence="6">FP5</strain>
    </source>
</reference>
<gene>
    <name evidence="5" type="ORF">SAMN05216353_12736</name>
</gene>
<dbReference type="AlphaFoldDB" id="A0A1I2PVB7"/>
<dbReference type="GO" id="GO:0006508">
    <property type="term" value="P:proteolysis"/>
    <property type="evidence" value="ECO:0007669"/>
    <property type="project" value="UniProtKB-KW"/>
</dbReference>
<protein>
    <submittedName>
        <fullName evidence="5">Peptidase E</fullName>
    </submittedName>
</protein>
<dbReference type="PANTHER" id="PTHR20842:SF0">
    <property type="entry name" value="ALPHA-ASPARTYL DIPEPTIDASE"/>
    <property type="match status" value="1"/>
</dbReference>
<dbReference type="EMBL" id="FOOG01000027">
    <property type="protein sequence ID" value="SFG19059.1"/>
    <property type="molecule type" value="Genomic_DNA"/>
</dbReference>
<comment type="similarity">
    <text evidence="1">Belongs to the peptidase S51 family.</text>
</comment>
<dbReference type="OrthoDB" id="9778515at2"/>
<keyword evidence="2" id="KW-0645">Protease</keyword>
<evidence type="ECO:0000313" key="6">
    <source>
        <dbReference type="Proteomes" id="UP000198897"/>
    </source>
</evidence>
<name>A0A1I2PVB7_9BACI</name>
<dbReference type="PANTHER" id="PTHR20842">
    <property type="entry name" value="PROTEASE S51 ALPHA-ASPARTYL DIPEPTIDASE"/>
    <property type="match status" value="1"/>
</dbReference>
<dbReference type="Proteomes" id="UP000198897">
    <property type="component" value="Unassembled WGS sequence"/>
</dbReference>
<dbReference type="GO" id="GO:0008236">
    <property type="term" value="F:serine-type peptidase activity"/>
    <property type="evidence" value="ECO:0007669"/>
    <property type="project" value="UniProtKB-KW"/>
</dbReference>
<evidence type="ECO:0000256" key="3">
    <source>
        <dbReference type="ARBA" id="ARBA00022801"/>
    </source>
</evidence>
<keyword evidence="3" id="KW-0378">Hydrolase</keyword>
<proteinExistence type="inferred from homology"/>
<sequence length="230" mass="25672">MRQIVAMGGGGFSMEDDNPGLDQYILRQSEVSKPSICFIPTASGDADEYIEKFYRFFEKEDCNPSHLSLFNPPHKLREFVLDKDILYVGGGSTKNLLALWKEWGLEQIILEAWEQGTVLAGLSAGAICWFQEGLTDSFGDKLRPIDCLGIIEGSCCPHYDGEVNRRKAYTELITNEEIKSGYALDDGAALHIVESEIHKAISSRRSAQAYYVYNKGGKAVEEKIPITYLS</sequence>
<keyword evidence="4" id="KW-0720">Serine protease</keyword>